<dbReference type="AlphaFoldDB" id="A0A915B1D9"/>
<keyword evidence="2" id="KW-1185">Reference proteome</keyword>
<accession>A0A915B1D9</accession>
<keyword evidence="1" id="KW-0732">Signal</keyword>
<sequence>SHIHVAFIVSTLWIHCIDSWISWRQLLSISDEQRRFGAHCKVRLRGDELCENLADELCVVRVEDIPNCRVNAHH</sequence>
<evidence type="ECO:0000313" key="2">
    <source>
        <dbReference type="Proteomes" id="UP000887569"/>
    </source>
</evidence>
<feature type="chain" id="PRO_5036711372" evidence="1">
    <location>
        <begin position="20"/>
        <end position="74"/>
    </location>
</feature>
<evidence type="ECO:0000256" key="1">
    <source>
        <dbReference type="SAM" id="SignalP"/>
    </source>
</evidence>
<feature type="signal peptide" evidence="1">
    <location>
        <begin position="1"/>
        <end position="19"/>
    </location>
</feature>
<evidence type="ECO:0000313" key="3">
    <source>
        <dbReference type="WBParaSite" id="PgR023_g011_t01"/>
    </source>
</evidence>
<dbReference type="Proteomes" id="UP000887569">
    <property type="component" value="Unplaced"/>
</dbReference>
<dbReference type="WBParaSite" id="PgR023_g011_t01">
    <property type="protein sequence ID" value="PgR023_g011_t01"/>
    <property type="gene ID" value="PgR023_g011"/>
</dbReference>
<protein>
    <submittedName>
        <fullName evidence="3">Uncharacterized protein</fullName>
    </submittedName>
</protein>
<reference evidence="3" key="1">
    <citation type="submission" date="2022-11" db="UniProtKB">
        <authorList>
            <consortium name="WormBaseParasite"/>
        </authorList>
    </citation>
    <scope>IDENTIFICATION</scope>
</reference>
<name>A0A915B1D9_PARUN</name>
<organism evidence="2 3">
    <name type="scientific">Parascaris univalens</name>
    <name type="common">Nematode worm</name>
    <dbReference type="NCBI Taxonomy" id="6257"/>
    <lineage>
        <taxon>Eukaryota</taxon>
        <taxon>Metazoa</taxon>
        <taxon>Ecdysozoa</taxon>
        <taxon>Nematoda</taxon>
        <taxon>Chromadorea</taxon>
        <taxon>Rhabditida</taxon>
        <taxon>Spirurina</taxon>
        <taxon>Ascaridomorpha</taxon>
        <taxon>Ascaridoidea</taxon>
        <taxon>Ascarididae</taxon>
        <taxon>Parascaris</taxon>
    </lineage>
</organism>
<proteinExistence type="predicted"/>